<keyword evidence="1" id="KW-0812">Transmembrane</keyword>
<dbReference type="CDD" id="cd01949">
    <property type="entry name" value="GGDEF"/>
    <property type="match status" value="1"/>
</dbReference>
<dbReference type="InterPro" id="IPR052155">
    <property type="entry name" value="Biofilm_reg_signaling"/>
</dbReference>
<gene>
    <name evidence="3" type="ORF">PQU95_05955</name>
</gene>
<feature type="transmembrane region" description="Helical" evidence="1">
    <location>
        <begin position="12"/>
        <end position="34"/>
    </location>
</feature>
<evidence type="ECO:0000313" key="4">
    <source>
        <dbReference type="Proteomes" id="UP001219956"/>
    </source>
</evidence>
<feature type="domain" description="GGDEF" evidence="2">
    <location>
        <begin position="337"/>
        <end position="467"/>
    </location>
</feature>
<dbReference type="InterPro" id="IPR000160">
    <property type="entry name" value="GGDEF_dom"/>
</dbReference>
<keyword evidence="4" id="KW-1185">Reference proteome</keyword>
<keyword evidence="1" id="KW-0472">Membrane</keyword>
<feature type="transmembrane region" description="Helical" evidence="1">
    <location>
        <begin position="223"/>
        <end position="240"/>
    </location>
</feature>
<accession>A0ABT5IW61</accession>
<protein>
    <submittedName>
        <fullName evidence="3">GGDEF domain-containing protein</fullName>
    </submittedName>
</protein>
<dbReference type="SUPFAM" id="SSF55073">
    <property type="entry name" value="Nucleotide cyclase"/>
    <property type="match status" value="1"/>
</dbReference>
<evidence type="ECO:0000259" key="2">
    <source>
        <dbReference type="PROSITE" id="PS50887"/>
    </source>
</evidence>
<proteinExistence type="predicted"/>
<sequence length="472" mass="53005">MSAAQKNLDRLQWLFVSTLMLFVVFTATFALYVFTEWRLDQANERRYQSYLLADELRQSSDDLTRMVRSYVATGNPKYRQYFSDIIAIRDGTAPRPLHYNQIYWDLVYPRHDRPKPAGDTASLILLMQAAHFSSQEFARLASAKQQSDSLVRIELAAMDMVARSDALPPSQAARLRAQALQMVNDENYMQHKARIMRPIDEFYQLIEQRTLFEVQQAAMQARLVRFVFLLVTAGLCVLLLRMRSYSRDVLGGSLRQLYRYIVQIGDVQTLPAPQAEADTILGWLARTDTRLRELAQQQDLVRQQLAGQAHTDALTGLANRRALIASLQAWLQPPPVQPWALAYLDLDGFKPVNDHYGHAAGDALLQRIARQLQQWPAAQCAARMGGDEFVLLLVGEHDYTRAMQQLAAQLGEVQQLDGHAVQVSVSIGLACFAAGPSPGVDEVLRRADSAMYQAKASGKHAVCVYQPGDPAG</sequence>
<dbReference type="SMART" id="SM00267">
    <property type="entry name" value="GGDEF"/>
    <property type="match status" value="1"/>
</dbReference>
<dbReference type="PANTHER" id="PTHR44757:SF2">
    <property type="entry name" value="BIOFILM ARCHITECTURE MAINTENANCE PROTEIN MBAA"/>
    <property type="match status" value="1"/>
</dbReference>
<name>A0ABT5IW61_9NEIS</name>
<reference evidence="3 4" key="1">
    <citation type="submission" date="2023-01" db="EMBL/GenBank/DDBJ databases">
        <title>Novel species of the genus Vogesella isolated from rivers.</title>
        <authorList>
            <person name="Lu H."/>
        </authorList>
    </citation>
    <scope>NUCLEOTIDE SEQUENCE [LARGE SCALE GENOMIC DNA]</scope>
    <source>
        <strain evidence="3 4">DC21W</strain>
    </source>
</reference>
<comment type="caution">
    <text evidence="3">The sequence shown here is derived from an EMBL/GenBank/DDBJ whole genome shotgun (WGS) entry which is preliminary data.</text>
</comment>
<keyword evidence="1" id="KW-1133">Transmembrane helix</keyword>
<dbReference type="PANTHER" id="PTHR44757">
    <property type="entry name" value="DIGUANYLATE CYCLASE DGCP"/>
    <property type="match status" value="1"/>
</dbReference>
<dbReference type="InterPro" id="IPR029787">
    <property type="entry name" value="Nucleotide_cyclase"/>
</dbReference>
<evidence type="ECO:0000313" key="3">
    <source>
        <dbReference type="EMBL" id="MDC7716758.1"/>
    </source>
</evidence>
<dbReference type="RefSeq" id="WP_272751151.1">
    <property type="nucleotide sequence ID" value="NZ_JAQQLF010000006.1"/>
</dbReference>
<dbReference type="Gene3D" id="3.30.70.270">
    <property type="match status" value="1"/>
</dbReference>
<dbReference type="InterPro" id="IPR043128">
    <property type="entry name" value="Rev_trsase/Diguanyl_cyclase"/>
</dbReference>
<organism evidence="3 4">
    <name type="scientific">Vogesella aquatica</name>
    <dbReference type="NCBI Taxonomy" id="2984206"/>
    <lineage>
        <taxon>Bacteria</taxon>
        <taxon>Pseudomonadati</taxon>
        <taxon>Pseudomonadota</taxon>
        <taxon>Betaproteobacteria</taxon>
        <taxon>Neisseriales</taxon>
        <taxon>Chromobacteriaceae</taxon>
        <taxon>Vogesella</taxon>
    </lineage>
</organism>
<dbReference type="PROSITE" id="PS50887">
    <property type="entry name" value="GGDEF"/>
    <property type="match status" value="1"/>
</dbReference>
<evidence type="ECO:0000256" key="1">
    <source>
        <dbReference type="SAM" id="Phobius"/>
    </source>
</evidence>
<dbReference type="EMBL" id="JAQQLF010000006">
    <property type="protein sequence ID" value="MDC7716758.1"/>
    <property type="molecule type" value="Genomic_DNA"/>
</dbReference>
<dbReference type="NCBIfam" id="TIGR00254">
    <property type="entry name" value="GGDEF"/>
    <property type="match status" value="1"/>
</dbReference>
<dbReference type="Pfam" id="PF00990">
    <property type="entry name" value="GGDEF"/>
    <property type="match status" value="1"/>
</dbReference>
<dbReference type="Proteomes" id="UP001219956">
    <property type="component" value="Unassembled WGS sequence"/>
</dbReference>